<accession>A0AAD9KMB2</accession>
<protein>
    <submittedName>
        <fullName evidence="1">Uncharacterized protein</fullName>
    </submittedName>
</protein>
<proteinExistence type="predicted"/>
<evidence type="ECO:0000313" key="1">
    <source>
        <dbReference type="EMBL" id="KAK2173792.1"/>
    </source>
</evidence>
<dbReference type="Proteomes" id="UP001209878">
    <property type="component" value="Unassembled WGS sequence"/>
</dbReference>
<gene>
    <name evidence="1" type="ORF">NP493_848g01030</name>
</gene>
<sequence>MFNQTPSQLLWEASSHMLQLMREGCLCKYPPLSLARYSFIQLSELEQRREKKTYPRF</sequence>
<dbReference type="AlphaFoldDB" id="A0AAD9KMB2"/>
<name>A0AAD9KMB2_RIDPI</name>
<organism evidence="1 2">
    <name type="scientific">Ridgeia piscesae</name>
    <name type="common">Tubeworm</name>
    <dbReference type="NCBI Taxonomy" id="27915"/>
    <lineage>
        <taxon>Eukaryota</taxon>
        <taxon>Metazoa</taxon>
        <taxon>Spiralia</taxon>
        <taxon>Lophotrochozoa</taxon>
        <taxon>Annelida</taxon>
        <taxon>Polychaeta</taxon>
        <taxon>Sedentaria</taxon>
        <taxon>Canalipalpata</taxon>
        <taxon>Sabellida</taxon>
        <taxon>Siboglinidae</taxon>
        <taxon>Ridgeia</taxon>
    </lineage>
</organism>
<keyword evidence="2" id="KW-1185">Reference proteome</keyword>
<evidence type="ECO:0000313" key="2">
    <source>
        <dbReference type="Proteomes" id="UP001209878"/>
    </source>
</evidence>
<reference evidence="1" key="1">
    <citation type="journal article" date="2023" name="Mol. Biol. Evol.">
        <title>Third-Generation Sequencing Reveals the Adaptive Role of the Epigenome in Three Deep-Sea Polychaetes.</title>
        <authorList>
            <person name="Perez M."/>
            <person name="Aroh O."/>
            <person name="Sun Y."/>
            <person name="Lan Y."/>
            <person name="Juniper S.K."/>
            <person name="Young C.R."/>
            <person name="Angers B."/>
            <person name="Qian P.Y."/>
        </authorList>
    </citation>
    <scope>NUCLEOTIDE SEQUENCE</scope>
    <source>
        <strain evidence="1">R07B-5</strain>
    </source>
</reference>
<dbReference type="EMBL" id="JAODUO010000848">
    <property type="protein sequence ID" value="KAK2173792.1"/>
    <property type="molecule type" value="Genomic_DNA"/>
</dbReference>
<comment type="caution">
    <text evidence="1">The sequence shown here is derived from an EMBL/GenBank/DDBJ whole genome shotgun (WGS) entry which is preliminary data.</text>
</comment>